<evidence type="ECO:0000313" key="2">
    <source>
        <dbReference type="WBParaSite" id="TMUE_0000001023.1"/>
    </source>
</evidence>
<accession>A0A5S6Q1D0</accession>
<organism evidence="1 2">
    <name type="scientific">Trichuris muris</name>
    <name type="common">Mouse whipworm</name>
    <dbReference type="NCBI Taxonomy" id="70415"/>
    <lineage>
        <taxon>Eukaryota</taxon>
        <taxon>Metazoa</taxon>
        <taxon>Ecdysozoa</taxon>
        <taxon>Nematoda</taxon>
        <taxon>Enoplea</taxon>
        <taxon>Dorylaimia</taxon>
        <taxon>Trichinellida</taxon>
        <taxon>Trichuridae</taxon>
        <taxon>Trichuris</taxon>
    </lineage>
</organism>
<dbReference type="WBParaSite" id="TMUE_0000001023.1">
    <property type="protein sequence ID" value="TMUE_0000001023.1"/>
    <property type="gene ID" value="WBGene00296940"/>
</dbReference>
<protein>
    <submittedName>
        <fullName evidence="2">DDE-1 domain-containing protein</fullName>
    </submittedName>
</protein>
<name>A0A5S6Q1D0_TRIMR</name>
<reference evidence="2" key="1">
    <citation type="submission" date="2019-12" db="UniProtKB">
        <authorList>
            <consortium name="WormBaseParasite"/>
        </authorList>
    </citation>
    <scope>IDENTIFICATION</scope>
</reference>
<keyword evidence="1" id="KW-1185">Reference proteome</keyword>
<dbReference type="Proteomes" id="UP000046395">
    <property type="component" value="Unassembled WGS sequence"/>
</dbReference>
<evidence type="ECO:0000313" key="1">
    <source>
        <dbReference type="Proteomes" id="UP000046395"/>
    </source>
</evidence>
<proteinExistence type="predicted"/>
<sequence length="139" mass="15911">MILKDYCYTAAESWKEIKQTTLRNAWNKLRDGHGTLATSVNVDADKDVQEIIDALKFISLCCECSKPYVNGWLESDSHDQGFQLMNVEDIIEFCSKQPAAYEQEQHSDEDEQELVVLPSNNEAFHCLEAALSWFEGQEE</sequence>
<dbReference type="AlphaFoldDB" id="A0A5S6Q1D0"/>